<dbReference type="STRING" id="41875.K8EDI0"/>
<dbReference type="CDD" id="cd01428">
    <property type="entry name" value="ADK"/>
    <property type="match status" value="1"/>
</dbReference>
<dbReference type="EC" id="2.7.4.3" evidence="4"/>
<dbReference type="SUPFAM" id="SSF57774">
    <property type="entry name" value="Microbial and mitochondrial ADK, insert 'zinc finger' domain"/>
    <property type="match status" value="1"/>
</dbReference>
<feature type="compositionally biased region" description="Low complexity" evidence="12">
    <location>
        <begin position="44"/>
        <end position="59"/>
    </location>
</feature>
<organism evidence="13 14">
    <name type="scientific">Bathycoccus prasinos</name>
    <dbReference type="NCBI Taxonomy" id="41875"/>
    <lineage>
        <taxon>Eukaryota</taxon>
        <taxon>Viridiplantae</taxon>
        <taxon>Chlorophyta</taxon>
        <taxon>Mamiellophyceae</taxon>
        <taxon>Mamiellales</taxon>
        <taxon>Bathycoccaceae</taxon>
        <taxon>Bathycoccus</taxon>
    </lineage>
</organism>
<dbReference type="InterPro" id="IPR006259">
    <property type="entry name" value="Adenyl_kin_sub"/>
</dbReference>
<dbReference type="eggNOG" id="KOG3078">
    <property type="taxonomic scope" value="Eukaryota"/>
</dbReference>
<proteinExistence type="inferred from homology"/>
<dbReference type="Pfam" id="PF00406">
    <property type="entry name" value="ADK"/>
    <property type="match status" value="1"/>
</dbReference>
<dbReference type="InterPro" id="IPR033690">
    <property type="entry name" value="Adenylat_kinase_CS"/>
</dbReference>
<dbReference type="FunFam" id="3.40.50.300:FF:001694">
    <property type="entry name" value="Adenylate kinase, chloroplastic"/>
    <property type="match status" value="1"/>
</dbReference>
<keyword evidence="9 11" id="KW-0418">Kinase</keyword>
<name>K8EDI0_9CHLO</name>
<evidence type="ECO:0000256" key="10">
    <source>
        <dbReference type="ARBA" id="ARBA00022840"/>
    </source>
</evidence>
<dbReference type="AlphaFoldDB" id="K8EDI0"/>
<comment type="subcellular location">
    <subcellularLocation>
        <location evidence="2">Plastid</location>
        <location evidence="2">Chloroplast</location>
    </subcellularLocation>
</comment>
<dbReference type="GeneID" id="19016036"/>
<evidence type="ECO:0000256" key="3">
    <source>
        <dbReference type="ARBA" id="ARBA00007220"/>
    </source>
</evidence>
<evidence type="ECO:0000256" key="8">
    <source>
        <dbReference type="ARBA" id="ARBA00022741"/>
    </source>
</evidence>
<evidence type="ECO:0000256" key="7">
    <source>
        <dbReference type="ARBA" id="ARBA00022679"/>
    </source>
</evidence>
<keyword evidence="7 11" id="KW-0808">Transferase</keyword>
<keyword evidence="10" id="KW-0067">ATP-binding</keyword>
<keyword evidence="8" id="KW-0547">Nucleotide-binding</keyword>
<gene>
    <name evidence="13" type="ORF">Bathy04g00100</name>
</gene>
<evidence type="ECO:0000256" key="2">
    <source>
        <dbReference type="ARBA" id="ARBA00004229"/>
    </source>
</evidence>
<evidence type="ECO:0000256" key="11">
    <source>
        <dbReference type="RuleBase" id="RU003330"/>
    </source>
</evidence>
<comment type="similarity">
    <text evidence="3 11">Belongs to the adenylate kinase family.</text>
</comment>
<comment type="catalytic activity">
    <reaction evidence="1">
        <text>AMP + ATP = 2 ADP</text>
        <dbReference type="Rhea" id="RHEA:12973"/>
        <dbReference type="ChEBI" id="CHEBI:30616"/>
        <dbReference type="ChEBI" id="CHEBI:456215"/>
        <dbReference type="ChEBI" id="CHEBI:456216"/>
        <dbReference type="EC" id="2.7.4.3"/>
    </reaction>
</comment>
<dbReference type="RefSeq" id="XP_007513622.1">
    <property type="nucleotide sequence ID" value="XM_007513560.1"/>
</dbReference>
<dbReference type="OrthoDB" id="439792at2759"/>
<dbReference type="PANTHER" id="PTHR23359">
    <property type="entry name" value="NUCLEOTIDE KINASE"/>
    <property type="match status" value="1"/>
</dbReference>
<dbReference type="SUPFAM" id="SSF52540">
    <property type="entry name" value="P-loop containing nucleoside triphosphate hydrolases"/>
    <property type="match status" value="1"/>
</dbReference>
<evidence type="ECO:0000256" key="4">
    <source>
        <dbReference type="ARBA" id="ARBA00012955"/>
    </source>
</evidence>
<dbReference type="NCBIfam" id="TIGR01351">
    <property type="entry name" value="adk"/>
    <property type="match status" value="1"/>
</dbReference>
<evidence type="ECO:0000313" key="13">
    <source>
        <dbReference type="EMBL" id="CCO16147.1"/>
    </source>
</evidence>
<dbReference type="HAMAP" id="MF_00235">
    <property type="entry name" value="Adenylate_kinase_Adk"/>
    <property type="match status" value="1"/>
</dbReference>
<dbReference type="InterPro" id="IPR036193">
    <property type="entry name" value="ADK_active_lid_dom_sf"/>
</dbReference>
<evidence type="ECO:0000256" key="5">
    <source>
        <dbReference type="ARBA" id="ARBA00022528"/>
    </source>
</evidence>
<feature type="compositionally biased region" description="Low complexity" evidence="12">
    <location>
        <begin position="1"/>
        <end position="29"/>
    </location>
</feature>
<dbReference type="Gene3D" id="3.40.50.300">
    <property type="entry name" value="P-loop containing nucleotide triphosphate hydrolases"/>
    <property type="match status" value="1"/>
</dbReference>
<evidence type="ECO:0000256" key="1">
    <source>
        <dbReference type="ARBA" id="ARBA00000582"/>
    </source>
</evidence>
<keyword evidence="6" id="KW-0934">Plastid</keyword>
<evidence type="ECO:0000256" key="6">
    <source>
        <dbReference type="ARBA" id="ARBA00022640"/>
    </source>
</evidence>
<evidence type="ECO:0000256" key="9">
    <source>
        <dbReference type="ARBA" id="ARBA00022777"/>
    </source>
</evidence>
<evidence type="ECO:0000313" key="14">
    <source>
        <dbReference type="Proteomes" id="UP000198341"/>
    </source>
</evidence>
<dbReference type="GO" id="GO:0009507">
    <property type="term" value="C:chloroplast"/>
    <property type="evidence" value="ECO:0007669"/>
    <property type="project" value="UniProtKB-SubCell"/>
</dbReference>
<keyword evidence="5" id="KW-0150">Chloroplast</keyword>
<dbReference type="InterPro" id="IPR027417">
    <property type="entry name" value="P-loop_NTPase"/>
</dbReference>
<dbReference type="GO" id="GO:0005524">
    <property type="term" value="F:ATP binding"/>
    <property type="evidence" value="ECO:0007669"/>
    <property type="project" value="UniProtKB-KW"/>
</dbReference>
<accession>K8EDI0</accession>
<dbReference type="GO" id="GO:0004017">
    <property type="term" value="F:AMP kinase activity"/>
    <property type="evidence" value="ECO:0007669"/>
    <property type="project" value="UniProtKB-EC"/>
</dbReference>
<feature type="region of interest" description="Disordered" evidence="12">
    <location>
        <begin position="1"/>
        <end position="66"/>
    </location>
</feature>
<dbReference type="PRINTS" id="PR00094">
    <property type="entry name" value="ADENYLTKNASE"/>
</dbReference>
<dbReference type="EMBL" id="FO082275">
    <property type="protein sequence ID" value="CCO16147.1"/>
    <property type="molecule type" value="Genomic_DNA"/>
</dbReference>
<keyword evidence="14" id="KW-1185">Reference proteome</keyword>
<dbReference type="InterPro" id="IPR000850">
    <property type="entry name" value="Adenylat/UMP-CMP_kin"/>
</dbReference>
<sequence length="323" mass="34742">MSALTASSLFTSSALRESKTTTTSSTSNKNKNKKNSSSFVVCRSQKQQQQKTSASSEKSISLLAPSSSKNECIQQIAAKSKAPPPPAATGPTPTQIAAGVFAAAAIGVTARKAMKKKAKKIVIAGAPASGKGTQCELIVKKFGITHISAGDLLRAAVAQGTDDGLKAKEFMDRGDLVPDEVVVNMVKSRLNEPDCAGGWLLDGYPRSASQAEALSSYGIEPDLFLLLDVPDEELLERVVGRRLDPVTGQIYHLKFFPPPDETVAKRLTQRSDDTEEKAQNRLKVHHANVNAVLSKYKNIMKTIDGNRQKTTVFKEIEGLIKSM</sequence>
<dbReference type="Proteomes" id="UP000198341">
    <property type="component" value="Chromosome 4"/>
</dbReference>
<dbReference type="KEGG" id="bpg:Bathy04g00100"/>
<protein>
    <recommendedName>
        <fullName evidence="4">adenylate kinase</fullName>
        <ecNumber evidence="4">2.7.4.3</ecNumber>
    </recommendedName>
</protein>
<evidence type="ECO:0000256" key="12">
    <source>
        <dbReference type="SAM" id="MobiDB-lite"/>
    </source>
</evidence>
<reference evidence="13 14" key="1">
    <citation type="submission" date="2011-10" db="EMBL/GenBank/DDBJ databases">
        <authorList>
            <person name="Genoscope - CEA"/>
        </authorList>
    </citation>
    <scope>NUCLEOTIDE SEQUENCE [LARGE SCALE GENOMIC DNA]</scope>
    <source>
        <strain evidence="13 14">RCC 1105</strain>
    </source>
</reference>
<dbReference type="PROSITE" id="PS00113">
    <property type="entry name" value="ADENYLATE_KINASE"/>
    <property type="match status" value="1"/>
</dbReference>